<keyword evidence="2" id="KW-0808">Transferase</keyword>
<dbReference type="EMBL" id="JACU01000014">
    <property type="protein sequence ID" value="KMS50866.1"/>
    <property type="molecule type" value="Genomic_DNA"/>
</dbReference>
<dbReference type="Proteomes" id="UP000052268">
    <property type="component" value="Unassembled WGS sequence"/>
</dbReference>
<feature type="domain" description="Glycosyltransferase subfamily 4-like N-terminal" evidence="1">
    <location>
        <begin position="96"/>
        <end position="191"/>
    </location>
</feature>
<dbReference type="InterPro" id="IPR028098">
    <property type="entry name" value="Glyco_trans_4-like_N"/>
</dbReference>
<dbReference type="OrthoDB" id="7973140at2"/>
<keyword evidence="3" id="KW-1185">Reference proteome</keyword>
<gene>
    <name evidence="2" type="ORF">V474_05665</name>
</gene>
<sequence>METDQSGAASLAYLVHDLDDAAVRRRVDLLAGEGFVVGLGGFRRYAEDMRGPSAALRNSSSRQTALGHGVLDFGRTMDARLGQRLVAVAKRMLSPGAMRDLCGSAPVIVARNLEMLALAWRVRLPQQRLVYECLDIHRLMLGTGGKSWVMRWIERRLLARTDLVIVSSPAFARDYFATRQGRREKVLLVENKVPVERRAVFATERHVGYGAVWTIGWFGMLRCRKTLEQLGRLAASSNGRIKVLIAGIASPAEFPDFPAQVAAFPGLRYSGPFCQDDIGSLYGVVDFVWAIDYFEEGLNSDWLLPNRLYEGLANGVPPIALNGVETGRWLQRHGVGLLVDDPVAELPDRLAELMPSGHDRMREAIAALPEHTVYQTSTERREIVAAITGHARNEARSGV</sequence>
<protein>
    <submittedName>
        <fullName evidence="2">Glycosyl transferase family 1</fullName>
    </submittedName>
</protein>
<evidence type="ECO:0000259" key="1">
    <source>
        <dbReference type="Pfam" id="PF13579"/>
    </source>
</evidence>
<reference evidence="2 3" key="1">
    <citation type="journal article" date="2015" name="G3 (Bethesda)">
        <title>Insights into Ongoing Evolution of the Hexachlorocyclohexane Catabolic Pathway from Comparative Genomics of Ten Sphingomonadaceae Strains.</title>
        <authorList>
            <person name="Pearce S.L."/>
            <person name="Oakeshott J.G."/>
            <person name="Pandey G."/>
        </authorList>
    </citation>
    <scope>NUCLEOTIDE SEQUENCE [LARGE SCALE GENOMIC DNA]</scope>
    <source>
        <strain evidence="2 3">LL02</strain>
    </source>
</reference>
<dbReference type="PATRIC" id="fig|1114963.3.peg.4778"/>
<dbReference type="SUPFAM" id="SSF53756">
    <property type="entry name" value="UDP-Glycosyltransferase/glycogen phosphorylase"/>
    <property type="match status" value="1"/>
</dbReference>
<comment type="caution">
    <text evidence="2">The sequence shown here is derived from an EMBL/GenBank/DDBJ whole genome shotgun (WGS) entry which is preliminary data.</text>
</comment>
<proteinExistence type="predicted"/>
<accession>A0A0J7XFM2</accession>
<name>A0A0J7XFM2_9SPHN</name>
<dbReference type="Gene3D" id="3.40.50.11010">
    <property type="match status" value="1"/>
</dbReference>
<organism evidence="2 3">
    <name type="scientific">Novosphingobium barchaimii LL02</name>
    <dbReference type="NCBI Taxonomy" id="1114963"/>
    <lineage>
        <taxon>Bacteria</taxon>
        <taxon>Pseudomonadati</taxon>
        <taxon>Pseudomonadota</taxon>
        <taxon>Alphaproteobacteria</taxon>
        <taxon>Sphingomonadales</taxon>
        <taxon>Sphingomonadaceae</taxon>
        <taxon>Novosphingobium</taxon>
    </lineage>
</organism>
<evidence type="ECO:0000313" key="3">
    <source>
        <dbReference type="Proteomes" id="UP000052268"/>
    </source>
</evidence>
<dbReference type="GO" id="GO:0016757">
    <property type="term" value="F:glycosyltransferase activity"/>
    <property type="evidence" value="ECO:0007669"/>
    <property type="project" value="UniProtKB-ARBA"/>
</dbReference>
<dbReference type="Pfam" id="PF13579">
    <property type="entry name" value="Glyco_trans_4_4"/>
    <property type="match status" value="1"/>
</dbReference>
<dbReference type="AlphaFoldDB" id="A0A0J7XFM2"/>
<evidence type="ECO:0000313" key="2">
    <source>
        <dbReference type="EMBL" id="KMS50866.1"/>
    </source>
</evidence>
<dbReference type="RefSeq" id="WP_082699984.1">
    <property type="nucleotide sequence ID" value="NZ_KQ130460.1"/>
</dbReference>
<dbReference type="Gene3D" id="3.40.50.2000">
    <property type="entry name" value="Glycogen Phosphorylase B"/>
    <property type="match status" value="1"/>
</dbReference>